<comment type="caution">
    <text evidence="3">The sequence shown here is derived from an EMBL/GenBank/DDBJ whole genome shotgun (WGS) entry which is preliminary data.</text>
</comment>
<dbReference type="GO" id="GO:0005085">
    <property type="term" value="F:guanyl-nucleotide exchange factor activity"/>
    <property type="evidence" value="ECO:0007669"/>
    <property type="project" value="UniProtKB-KW"/>
</dbReference>
<protein>
    <recommendedName>
        <fullName evidence="2">N-terminal Ras-GEF domain-containing protein</fullName>
    </recommendedName>
</protein>
<dbReference type="SUPFAM" id="SSF48366">
    <property type="entry name" value="Ras GEF"/>
    <property type="match status" value="1"/>
</dbReference>
<dbReference type="InterPro" id="IPR023578">
    <property type="entry name" value="Ras_GEF_dom_sf"/>
</dbReference>
<dbReference type="InterPro" id="IPR000651">
    <property type="entry name" value="Ras-like_Gua-exchang_fac_N"/>
</dbReference>
<dbReference type="EMBL" id="CAJOBH010272659">
    <property type="protein sequence ID" value="CAF5165960.1"/>
    <property type="molecule type" value="Genomic_DNA"/>
</dbReference>
<feature type="non-terminal residue" evidence="3">
    <location>
        <position position="1"/>
    </location>
</feature>
<dbReference type="Proteomes" id="UP000681967">
    <property type="component" value="Unassembled WGS sequence"/>
</dbReference>
<dbReference type="PROSITE" id="PS50212">
    <property type="entry name" value="RASGEF_NTER"/>
    <property type="match status" value="1"/>
</dbReference>
<name>A0A8S3GP22_9BILA</name>
<evidence type="ECO:0000313" key="3">
    <source>
        <dbReference type="EMBL" id="CAF5165960.1"/>
    </source>
</evidence>
<dbReference type="Pfam" id="PF00618">
    <property type="entry name" value="RasGEF_N"/>
    <property type="match status" value="1"/>
</dbReference>
<dbReference type="Gene3D" id="1.20.870.10">
    <property type="entry name" value="Son of sevenless (SoS) protein Chain: S domain 1"/>
    <property type="match status" value="1"/>
</dbReference>
<feature type="domain" description="N-terminal Ras-GEF" evidence="2">
    <location>
        <begin position="1"/>
        <end position="75"/>
    </location>
</feature>
<dbReference type="AlphaFoldDB" id="A0A8S3GP22"/>
<keyword evidence="1" id="KW-0344">Guanine-nucleotide releasing factor</keyword>
<organism evidence="3 4">
    <name type="scientific">Rotaria magnacalcarata</name>
    <dbReference type="NCBI Taxonomy" id="392030"/>
    <lineage>
        <taxon>Eukaryota</taxon>
        <taxon>Metazoa</taxon>
        <taxon>Spiralia</taxon>
        <taxon>Gnathifera</taxon>
        <taxon>Rotifera</taxon>
        <taxon>Eurotatoria</taxon>
        <taxon>Bdelloidea</taxon>
        <taxon>Philodinida</taxon>
        <taxon>Philodinidae</taxon>
        <taxon>Rotaria</taxon>
    </lineage>
</organism>
<proteinExistence type="predicted"/>
<gene>
    <name evidence="3" type="ORF">BYL167_LOCUS75924</name>
</gene>
<evidence type="ECO:0000259" key="2">
    <source>
        <dbReference type="PROSITE" id="PS50212"/>
    </source>
</evidence>
<reference evidence="3" key="1">
    <citation type="submission" date="2021-02" db="EMBL/GenBank/DDBJ databases">
        <authorList>
            <person name="Nowell W R."/>
        </authorList>
    </citation>
    <scope>NUCLEOTIDE SEQUENCE</scope>
</reference>
<accession>A0A8S3GP22</accession>
<dbReference type="CDD" id="cd06224">
    <property type="entry name" value="REM"/>
    <property type="match status" value="1"/>
</dbReference>
<evidence type="ECO:0000313" key="4">
    <source>
        <dbReference type="Proteomes" id="UP000681967"/>
    </source>
</evidence>
<evidence type="ECO:0000256" key="1">
    <source>
        <dbReference type="PROSITE-ProRule" id="PRU00135"/>
    </source>
</evidence>
<sequence>RGGSVDALIIRATSPDKKDFVYQEAFLTTYRTFVSPSDLVDKLIQRYIFFSQFETKKRIARYAFSLLMRLIDEIE</sequence>